<keyword evidence="5 7" id="KW-1133">Transmembrane helix</keyword>
<keyword evidence="11" id="KW-1185">Reference proteome</keyword>
<comment type="subcellular location">
    <subcellularLocation>
        <location evidence="1">Membrane</location>
        <topology evidence="1">Single-pass membrane protein</topology>
    </subcellularLocation>
</comment>
<dbReference type="InterPro" id="IPR026057">
    <property type="entry name" value="TBL_C"/>
</dbReference>
<evidence type="ECO:0000313" key="10">
    <source>
        <dbReference type="EnsemblPlants" id="Kaladp0019s0012.1.v1.1"/>
    </source>
</evidence>
<protein>
    <recommendedName>
        <fullName evidence="12">Trichome birefringence-like N-terminal domain-containing protein</fullName>
    </recommendedName>
</protein>
<evidence type="ECO:0000256" key="5">
    <source>
        <dbReference type="ARBA" id="ARBA00022989"/>
    </source>
</evidence>
<evidence type="ECO:0000256" key="1">
    <source>
        <dbReference type="ARBA" id="ARBA00004167"/>
    </source>
</evidence>
<organism evidence="10 11">
    <name type="scientific">Kalanchoe fedtschenkoi</name>
    <name type="common">Lavender scallops</name>
    <name type="synonym">South American air plant</name>
    <dbReference type="NCBI Taxonomy" id="63787"/>
    <lineage>
        <taxon>Eukaryota</taxon>
        <taxon>Viridiplantae</taxon>
        <taxon>Streptophyta</taxon>
        <taxon>Embryophyta</taxon>
        <taxon>Tracheophyta</taxon>
        <taxon>Spermatophyta</taxon>
        <taxon>Magnoliopsida</taxon>
        <taxon>eudicotyledons</taxon>
        <taxon>Gunneridae</taxon>
        <taxon>Pentapetalae</taxon>
        <taxon>Saxifragales</taxon>
        <taxon>Crassulaceae</taxon>
        <taxon>Kalanchoe</taxon>
    </lineage>
</organism>
<reference evidence="10" key="1">
    <citation type="submission" date="2021-01" db="UniProtKB">
        <authorList>
            <consortium name="EnsemblPlants"/>
        </authorList>
    </citation>
    <scope>IDENTIFICATION</scope>
</reference>
<dbReference type="Gramene" id="Kaladp0019s0012.1.v1.1">
    <property type="protein sequence ID" value="Kaladp0019s0012.1.v1.1"/>
    <property type="gene ID" value="Kaladp0019s0012.v1.1"/>
</dbReference>
<accession>A0A7N0T2L4</accession>
<dbReference type="AlphaFoldDB" id="A0A7N0T2L4"/>
<comment type="similarity">
    <text evidence="2">Belongs to the PC-esterase family. TBL subfamily.</text>
</comment>
<proteinExistence type="inferred from homology"/>
<evidence type="ECO:0000256" key="4">
    <source>
        <dbReference type="ARBA" id="ARBA00022968"/>
    </source>
</evidence>
<evidence type="ECO:0008006" key="12">
    <source>
        <dbReference type="Google" id="ProtNLM"/>
    </source>
</evidence>
<keyword evidence="6 7" id="KW-0472">Membrane</keyword>
<evidence type="ECO:0000256" key="6">
    <source>
        <dbReference type="ARBA" id="ARBA00023136"/>
    </source>
</evidence>
<dbReference type="PANTHER" id="PTHR32285:SF28">
    <property type="entry name" value="XYLOGLUCAN O-ACETYLTRANSFERASE 2"/>
    <property type="match status" value="1"/>
</dbReference>
<dbReference type="Pfam" id="PF14416">
    <property type="entry name" value="PMR5N"/>
    <property type="match status" value="1"/>
</dbReference>
<keyword evidence="4" id="KW-0735">Signal-anchor</keyword>
<dbReference type="Proteomes" id="UP000594263">
    <property type="component" value="Unplaced"/>
</dbReference>
<feature type="transmembrane region" description="Helical" evidence="7">
    <location>
        <begin position="12"/>
        <end position="33"/>
    </location>
</feature>
<evidence type="ECO:0000259" key="8">
    <source>
        <dbReference type="Pfam" id="PF13839"/>
    </source>
</evidence>
<sequence>MNRAGPGPSPLVLFPVSMICISALFILFSPSPFKISSNQTLPIDEVQNRAEQNDGEDEDGGMIDKGCDLFNGRWVPDMRGSAYTNWTCPTIPTSKNCFLNGREDRDFVNWRWKPDGCDLPRFDPRLFLRIMRNKKLAFVGDSVARNHMESLLCLLSQEETPEDKYKDSEDRFRTWYFPGHNFTLSVLWTKFLVAEEERTVNGSGTGIFNLHLDRIDPNWGDHLADLDYMVLSDAHWFFRKLYLYRRSNLVGCIYCDEKDVESHSPDFGLRMAFRAALARVSECGECKEGMVVIIRTFSPAHFEGGGWDSGGGCNSTSPRVDVEVEKLLEWAVRSAQVEEAERAGGRRDVRVVDVTRAMLMRPDGHPGSHWDNQWMQGFNDCVHWCMPGPVDVWSDFLLAVVRQNSRSSRS</sequence>
<dbReference type="GO" id="GO:0016413">
    <property type="term" value="F:O-acetyltransferase activity"/>
    <property type="evidence" value="ECO:0007669"/>
    <property type="project" value="InterPro"/>
</dbReference>
<dbReference type="GO" id="GO:0016020">
    <property type="term" value="C:membrane"/>
    <property type="evidence" value="ECO:0007669"/>
    <property type="project" value="UniProtKB-SubCell"/>
</dbReference>
<dbReference type="GO" id="GO:0005794">
    <property type="term" value="C:Golgi apparatus"/>
    <property type="evidence" value="ECO:0007669"/>
    <property type="project" value="TreeGrafter"/>
</dbReference>
<feature type="domain" description="Trichome birefringence-like N-terminal" evidence="9">
    <location>
        <begin position="66"/>
        <end position="118"/>
    </location>
</feature>
<dbReference type="PANTHER" id="PTHR32285">
    <property type="entry name" value="PROTEIN TRICHOME BIREFRINGENCE-LIKE 9-RELATED"/>
    <property type="match status" value="1"/>
</dbReference>
<dbReference type="Pfam" id="PF13839">
    <property type="entry name" value="PC-Esterase"/>
    <property type="match status" value="1"/>
</dbReference>
<dbReference type="InterPro" id="IPR025846">
    <property type="entry name" value="TBL_N"/>
</dbReference>
<keyword evidence="3 7" id="KW-0812">Transmembrane</keyword>
<dbReference type="EnsemblPlants" id="Kaladp0019s0012.1.v1.1">
    <property type="protein sequence ID" value="Kaladp0019s0012.1.v1.1"/>
    <property type="gene ID" value="Kaladp0019s0012.v1.1"/>
</dbReference>
<evidence type="ECO:0000313" key="11">
    <source>
        <dbReference type="Proteomes" id="UP000594263"/>
    </source>
</evidence>
<evidence type="ECO:0000256" key="3">
    <source>
        <dbReference type="ARBA" id="ARBA00022692"/>
    </source>
</evidence>
<evidence type="ECO:0000256" key="7">
    <source>
        <dbReference type="SAM" id="Phobius"/>
    </source>
</evidence>
<name>A0A7N0T2L4_KALFE</name>
<dbReference type="InterPro" id="IPR029962">
    <property type="entry name" value="TBL"/>
</dbReference>
<evidence type="ECO:0000256" key="2">
    <source>
        <dbReference type="ARBA" id="ARBA00007727"/>
    </source>
</evidence>
<feature type="domain" description="Trichome birefringence-like C-terminal" evidence="8">
    <location>
        <begin position="119"/>
        <end position="399"/>
    </location>
</feature>
<evidence type="ECO:0000259" key="9">
    <source>
        <dbReference type="Pfam" id="PF14416"/>
    </source>
</evidence>
<dbReference type="OMA" id="PCGRKTL"/>